<keyword evidence="2 3" id="KW-0808">Transferase</keyword>
<dbReference type="SUPFAM" id="SSF53756">
    <property type="entry name" value="UDP-Glycosyltransferase/glycogen phosphorylase"/>
    <property type="match status" value="1"/>
</dbReference>
<dbReference type="Pfam" id="PF13692">
    <property type="entry name" value="Glyco_trans_1_4"/>
    <property type="match status" value="1"/>
</dbReference>
<evidence type="ECO:0000256" key="1">
    <source>
        <dbReference type="ARBA" id="ARBA00022676"/>
    </source>
</evidence>
<dbReference type="AlphaFoldDB" id="A0A919J3Y3"/>
<dbReference type="PANTHER" id="PTHR12526">
    <property type="entry name" value="GLYCOSYLTRANSFERASE"/>
    <property type="match status" value="1"/>
</dbReference>
<reference evidence="3" key="1">
    <citation type="submission" date="2021-01" db="EMBL/GenBank/DDBJ databases">
        <title>Whole genome shotgun sequence of Actinoplanes ferrugineus NBRC 15555.</title>
        <authorList>
            <person name="Komaki H."/>
            <person name="Tamura T."/>
        </authorList>
    </citation>
    <scope>NUCLEOTIDE SEQUENCE</scope>
    <source>
        <strain evidence="3">NBRC 15555</strain>
    </source>
</reference>
<keyword evidence="1" id="KW-0328">Glycosyltransferase</keyword>
<evidence type="ECO:0000313" key="4">
    <source>
        <dbReference type="Proteomes" id="UP000598174"/>
    </source>
</evidence>
<keyword evidence="4" id="KW-1185">Reference proteome</keyword>
<evidence type="ECO:0000256" key="2">
    <source>
        <dbReference type="ARBA" id="ARBA00022679"/>
    </source>
</evidence>
<protein>
    <submittedName>
        <fullName evidence="3">Glycosyl transferase</fullName>
    </submittedName>
</protein>
<organism evidence="3 4">
    <name type="scientific">Paractinoplanes ferrugineus</name>
    <dbReference type="NCBI Taxonomy" id="113564"/>
    <lineage>
        <taxon>Bacteria</taxon>
        <taxon>Bacillati</taxon>
        <taxon>Actinomycetota</taxon>
        <taxon>Actinomycetes</taxon>
        <taxon>Micromonosporales</taxon>
        <taxon>Micromonosporaceae</taxon>
        <taxon>Paractinoplanes</taxon>
    </lineage>
</organism>
<dbReference type="Gene3D" id="3.40.50.2000">
    <property type="entry name" value="Glycogen Phosphorylase B"/>
    <property type="match status" value="2"/>
</dbReference>
<evidence type="ECO:0000313" key="3">
    <source>
        <dbReference type="EMBL" id="GIE12922.1"/>
    </source>
</evidence>
<comment type="caution">
    <text evidence="3">The sequence shown here is derived from an EMBL/GenBank/DDBJ whole genome shotgun (WGS) entry which is preliminary data.</text>
</comment>
<name>A0A919J3Y3_9ACTN</name>
<dbReference type="GO" id="GO:0016757">
    <property type="term" value="F:glycosyltransferase activity"/>
    <property type="evidence" value="ECO:0007669"/>
    <property type="project" value="UniProtKB-KW"/>
</dbReference>
<accession>A0A919J3Y3</accession>
<gene>
    <name evidence="3" type="ORF">Afe05nite_47620</name>
</gene>
<dbReference type="EMBL" id="BOMM01000044">
    <property type="protein sequence ID" value="GIE12922.1"/>
    <property type="molecule type" value="Genomic_DNA"/>
</dbReference>
<sequence>MTRPLWAVLPGGIDDPAAPSGGNRYDRTILDLIAHPAAHPAAAGPDPRDTGLAAGEGWEIAGRDVHEIAIAGTWPEPDEATRRALDRALGDIPEKSDVLVDGLVACGVPEILEPHRHRLRLVVLVHLPLSDETGLGDSDAARLRAKERAALHLADEVIATSEAAARRISAMHDLTGVTAAVPGVDPAPPAAPSPSGNRLLCVASVTPRKGQDLLVTALERDLADLGWSCTFVGALTRPVPYRSSNIHFAGPKAGAELDAAYADADLFVLPSRAETYGMVVTEALARALPVVATDVGGVSEALGLAPDGSRPGLLIPPDDPDALAAALRRWLTDPELRERLRASARARRETLPTWAATAHRICDVLDERGGTA</sequence>
<dbReference type="RefSeq" id="WP_203819373.1">
    <property type="nucleotide sequence ID" value="NZ_BAAABP010000063.1"/>
</dbReference>
<dbReference type="Proteomes" id="UP000598174">
    <property type="component" value="Unassembled WGS sequence"/>
</dbReference>
<dbReference type="PANTHER" id="PTHR12526:SF510">
    <property type="entry name" value="D-INOSITOL 3-PHOSPHATE GLYCOSYLTRANSFERASE"/>
    <property type="match status" value="1"/>
</dbReference>
<dbReference type="CDD" id="cd03801">
    <property type="entry name" value="GT4_PimA-like"/>
    <property type="match status" value="1"/>
</dbReference>
<proteinExistence type="predicted"/>